<evidence type="ECO:0008006" key="5">
    <source>
        <dbReference type="Google" id="ProtNLM"/>
    </source>
</evidence>
<dbReference type="RefSeq" id="WP_079568105.1">
    <property type="nucleotide sequence ID" value="NZ_LT670818.1"/>
</dbReference>
<evidence type="ECO:0000256" key="1">
    <source>
        <dbReference type="SAM" id="MobiDB-lite"/>
    </source>
</evidence>
<evidence type="ECO:0000313" key="4">
    <source>
        <dbReference type="Proteomes" id="UP000190675"/>
    </source>
</evidence>
<gene>
    <name evidence="3" type="ORF">SAMN05444169_4836</name>
</gene>
<feature type="chain" id="PRO_5012206340" description="Secreted protein" evidence="2">
    <location>
        <begin position="22"/>
        <end position="96"/>
    </location>
</feature>
<feature type="signal peptide" evidence="2">
    <location>
        <begin position="1"/>
        <end position="21"/>
    </location>
</feature>
<dbReference type="EMBL" id="LT670818">
    <property type="protein sequence ID" value="SHG92854.1"/>
    <property type="molecule type" value="Genomic_DNA"/>
</dbReference>
<name>A0A1M5NTB0_9BRAD</name>
<feature type="region of interest" description="Disordered" evidence="1">
    <location>
        <begin position="53"/>
        <end position="77"/>
    </location>
</feature>
<reference evidence="3 4" key="1">
    <citation type="submission" date="2016-11" db="EMBL/GenBank/DDBJ databases">
        <authorList>
            <person name="Jaros S."/>
            <person name="Januszkiewicz K."/>
            <person name="Wedrychowicz H."/>
        </authorList>
    </citation>
    <scope>NUCLEOTIDE SEQUENCE [LARGE SCALE GENOMIC DNA]</scope>
    <source>
        <strain evidence="3 4">GAS242</strain>
    </source>
</reference>
<feature type="compositionally biased region" description="Basic and acidic residues" evidence="1">
    <location>
        <begin position="64"/>
        <end position="77"/>
    </location>
</feature>
<organism evidence="3 4">
    <name type="scientific">Bradyrhizobium erythrophlei</name>
    <dbReference type="NCBI Taxonomy" id="1437360"/>
    <lineage>
        <taxon>Bacteria</taxon>
        <taxon>Pseudomonadati</taxon>
        <taxon>Pseudomonadota</taxon>
        <taxon>Alphaproteobacteria</taxon>
        <taxon>Hyphomicrobiales</taxon>
        <taxon>Nitrobacteraceae</taxon>
        <taxon>Bradyrhizobium</taxon>
    </lineage>
</organism>
<proteinExistence type="predicted"/>
<keyword evidence="2" id="KW-0732">Signal</keyword>
<protein>
    <recommendedName>
        <fullName evidence="5">Secreted protein</fullName>
    </recommendedName>
</protein>
<dbReference type="Proteomes" id="UP000190675">
    <property type="component" value="Chromosome I"/>
</dbReference>
<evidence type="ECO:0000313" key="3">
    <source>
        <dbReference type="EMBL" id="SHG92854.1"/>
    </source>
</evidence>
<dbReference type="AlphaFoldDB" id="A0A1M5NTB0"/>
<evidence type="ECO:0000256" key="2">
    <source>
        <dbReference type="SAM" id="SignalP"/>
    </source>
</evidence>
<accession>A0A1M5NTB0</accession>
<sequence>MRNLIRTIVLLAIFGSRATIAQTVGSATSSAQSARATAPSLLVPSLLTQNTPLIGAPVGHRQPHARDVPSENPGDLEHIGEEDAAVDRKLNICRGC</sequence>
<dbReference type="OrthoDB" id="8241354at2"/>